<feature type="compositionally biased region" description="Basic and acidic residues" evidence="1">
    <location>
        <begin position="239"/>
        <end position="259"/>
    </location>
</feature>
<feature type="region of interest" description="Disordered" evidence="1">
    <location>
        <begin position="343"/>
        <end position="395"/>
    </location>
</feature>
<dbReference type="Proteomes" id="UP001189429">
    <property type="component" value="Unassembled WGS sequence"/>
</dbReference>
<comment type="caution">
    <text evidence="2">The sequence shown here is derived from an EMBL/GenBank/DDBJ whole genome shotgun (WGS) entry which is preliminary data.</text>
</comment>
<feature type="compositionally biased region" description="Low complexity" evidence="1">
    <location>
        <begin position="349"/>
        <end position="371"/>
    </location>
</feature>
<evidence type="ECO:0000313" key="2">
    <source>
        <dbReference type="EMBL" id="CAK0818815.1"/>
    </source>
</evidence>
<feature type="region of interest" description="Disordered" evidence="1">
    <location>
        <begin position="178"/>
        <end position="294"/>
    </location>
</feature>
<feature type="compositionally biased region" description="Basic and acidic residues" evidence="1">
    <location>
        <begin position="33"/>
        <end position="51"/>
    </location>
</feature>
<name>A0ABN9RJ14_9DINO</name>
<dbReference type="EMBL" id="CAUYUJ010006836">
    <property type="protein sequence ID" value="CAK0818815.1"/>
    <property type="molecule type" value="Genomic_DNA"/>
</dbReference>
<organism evidence="2 3">
    <name type="scientific">Prorocentrum cordatum</name>
    <dbReference type="NCBI Taxonomy" id="2364126"/>
    <lineage>
        <taxon>Eukaryota</taxon>
        <taxon>Sar</taxon>
        <taxon>Alveolata</taxon>
        <taxon>Dinophyceae</taxon>
        <taxon>Prorocentrales</taxon>
        <taxon>Prorocentraceae</taxon>
        <taxon>Prorocentrum</taxon>
    </lineage>
</organism>
<evidence type="ECO:0000313" key="3">
    <source>
        <dbReference type="Proteomes" id="UP001189429"/>
    </source>
</evidence>
<feature type="compositionally biased region" description="Basic and acidic residues" evidence="1">
    <location>
        <begin position="1"/>
        <end position="15"/>
    </location>
</feature>
<gene>
    <name evidence="2" type="ORF">PCOR1329_LOCUS20961</name>
</gene>
<accession>A0ABN9RJ14</accession>
<protein>
    <submittedName>
        <fullName evidence="2">Uncharacterized protein</fullName>
    </submittedName>
</protein>
<feature type="compositionally biased region" description="Basic residues" evidence="1">
    <location>
        <begin position="260"/>
        <end position="277"/>
    </location>
</feature>
<proteinExistence type="predicted"/>
<keyword evidence="3" id="KW-1185">Reference proteome</keyword>
<feature type="compositionally biased region" description="Basic and acidic residues" evidence="1">
    <location>
        <begin position="201"/>
        <end position="215"/>
    </location>
</feature>
<reference evidence="2" key="1">
    <citation type="submission" date="2023-10" db="EMBL/GenBank/DDBJ databases">
        <authorList>
            <person name="Chen Y."/>
            <person name="Shah S."/>
            <person name="Dougan E. K."/>
            <person name="Thang M."/>
            <person name="Chan C."/>
        </authorList>
    </citation>
    <scope>NUCLEOTIDE SEQUENCE [LARGE SCALE GENOMIC DNA]</scope>
</reference>
<feature type="compositionally biased region" description="Basic residues" evidence="1">
    <location>
        <begin position="101"/>
        <end position="110"/>
    </location>
</feature>
<feature type="region of interest" description="Disordered" evidence="1">
    <location>
        <begin position="1"/>
        <end position="162"/>
    </location>
</feature>
<evidence type="ECO:0000256" key="1">
    <source>
        <dbReference type="SAM" id="MobiDB-lite"/>
    </source>
</evidence>
<sequence length="576" mass="61553">MRAFGDRSRSSDRRASLKPRRRGAAELKPAAKVGEKARGHDERARPTEPSRRQSPSPAAEPAASPPPASDAAADPEEPAASGQRRRRRRKRTAEEKEARAQGRRHGRRRRDAGSPAEDEADNETAASGADASLEATEDAADASPEGGRASADPRRQQVGVVEESAEEKLFAAVLEAAGARERALEPKAASGKVARKRKHPKTEGASEAERRRAESGAEAAEGEAGKADSSEAAAADEGTEPRGPPEKHRSAKGKAENREKKAKKEKKHKEHHKKKAKGSNQKGEGGKQQESDAAAARFGALIRDVYRRKNPAKLGDVDELLAKYAGAEEELYDSICEKYGEEPKRAGTAAPPRAQPPGFGAAARGFARKASAPPPPPALAAVPAPNGEAPQEGGWPFVEEFSMNSEDSDCSSELSMAQARRSAVEPPTASLYDDLVPRARVRVAKASTEHVATGFGAGIFGAEAPSPPARPPGAFAAPVELPAFLGRWRDTMGNEVQVDWARPGSRGGQLDVTLSRPRSSREPIKLCVKARGSGRFACGHYDLDTQNSTLDRIIWLDTRNKGKDSVWERPGNGHPP</sequence>